<dbReference type="HOGENOM" id="CLU_033733_0_0_1"/>
<evidence type="ECO:0000256" key="3">
    <source>
        <dbReference type="ARBA" id="ARBA00022630"/>
    </source>
</evidence>
<keyword evidence="9" id="KW-1185">Reference proteome</keyword>
<dbReference type="Gene3D" id="3.30.465.10">
    <property type="match status" value="1"/>
</dbReference>
<feature type="signal peptide" evidence="6">
    <location>
        <begin position="1"/>
        <end position="23"/>
    </location>
</feature>
<dbReference type="InterPro" id="IPR050416">
    <property type="entry name" value="FAD-linked_Oxidoreductase"/>
</dbReference>
<comment type="similarity">
    <text evidence="2">Belongs to the oxygen-dependent FAD-linked oxidoreductase family.</text>
</comment>
<evidence type="ECO:0000256" key="2">
    <source>
        <dbReference type="ARBA" id="ARBA00005466"/>
    </source>
</evidence>
<dbReference type="InterPro" id="IPR036318">
    <property type="entry name" value="FAD-bd_PCMH-like_sf"/>
</dbReference>
<dbReference type="GO" id="GO:0016491">
    <property type="term" value="F:oxidoreductase activity"/>
    <property type="evidence" value="ECO:0007669"/>
    <property type="project" value="UniProtKB-KW"/>
</dbReference>
<feature type="domain" description="FAD-binding PCMH-type" evidence="7">
    <location>
        <begin position="61"/>
        <end position="259"/>
    </location>
</feature>
<dbReference type="OMA" id="PGMGTYI"/>
<evidence type="ECO:0000313" key="8">
    <source>
        <dbReference type="EMBL" id="EMR67694.1"/>
    </source>
</evidence>
<reference evidence="9" key="1">
    <citation type="journal article" date="2013" name="Genome Announc.">
        <title>Draft genome sequence of the grapevine dieback fungus Eutypa lata UCR-EL1.</title>
        <authorList>
            <person name="Blanco-Ulate B."/>
            <person name="Rolshausen P.E."/>
            <person name="Cantu D."/>
        </authorList>
    </citation>
    <scope>NUCLEOTIDE SEQUENCE [LARGE SCALE GENOMIC DNA]</scope>
    <source>
        <strain evidence="9">UCR-EL1</strain>
    </source>
</reference>
<feature type="chain" id="PRO_5004084921" evidence="6">
    <location>
        <begin position="24"/>
        <end position="411"/>
    </location>
</feature>
<keyword evidence="3" id="KW-0285">Flavoprotein</keyword>
<organism evidence="8 9">
    <name type="scientific">Eutypa lata (strain UCR-EL1)</name>
    <name type="common">Grapevine dieback disease fungus</name>
    <name type="synonym">Eutypa armeniacae</name>
    <dbReference type="NCBI Taxonomy" id="1287681"/>
    <lineage>
        <taxon>Eukaryota</taxon>
        <taxon>Fungi</taxon>
        <taxon>Dikarya</taxon>
        <taxon>Ascomycota</taxon>
        <taxon>Pezizomycotina</taxon>
        <taxon>Sordariomycetes</taxon>
        <taxon>Xylariomycetidae</taxon>
        <taxon>Xylariales</taxon>
        <taxon>Diatrypaceae</taxon>
        <taxon>Eutypa</taxon>
    </lineage>
</organism>
<comment type="cofactor">
    <cofactor evidence="1">
        <name>FAD</name>
        <dbReference type="ChEBI" id="CHEBI:57692"/>
    </cofactor>
</comment>
<dbReference type="GO" id="GO:0071949">
    <property type="term" value="F:FAD binding"/>
    <property type="evidence" value="ECO:0007669"/>
    <property type="project" value="InterPro"/>
</dbReference>
<evidence type="ECO:0000256" key="1">
    <source>
        <dbReference type="ARBA" id="ARBA00001974"/>
    </source>
</evidence>
<dbReference type="InterPro" id="IPR006094">
    <property type="entry name" value="Oxid_FAD_bind_N"/>
</dbReference>
<dbReference type="PANTHER" id="PTHR42973:SF39">
    <property type="entry name" value="FAD-BINDING PCMH-TYPE DOMAIN-CONTAINING PROTEIN"/>
    <property type="match status" value="1"/>
</dbReference>
<evidence type="ECO:0000259" key="7">
    <source>
        <dbReference type="PROSITE" id="PS51387"/>
    </source>
</evidence>
<dbReference type="Pfam" id="PF01565">
    <property type="entry name" value="FAD_binding_4"/>
    <property type="match status" value="1"/>
</dbReference>
<keyword evidence="5" id="KW-0560">Oxidoreductase</keyword>
<proteinExistence type="inferred from homology"/>
<protein>
    <submittedName>
        <fullName evidence="8">Putative fad binding domain-containing protein</fullName>
    </submittedName>
</protein>
<evidence type="ECO:0000256" key="4">
    <source>
        <dbReference type="ARBA" id="ARBA00022827"/>
    </source>
</evidence>
<dbReference type="eggNOG" id="ENOG502SMPS">
    <property type="taxonomic scope" value="Eukaryota"/>
</dbReference>
<dbReference type="AlphaFoldDB" id="M7SMT6"/>
<keyword evidence="6" id="KW-0732">Signal</keyword>
<dbReference type="InterPro" id="IPR016169">
    <property type="entry name" value="FAD-bd_PCMH_sub2"/>
</dbReference>
<evidence type="ECO:0000313" key="9">
    <source>
        <dbReference type="Proteomes" id="UP000012174"/>
    </source>
</evidence>
<dbReference type="Proteomes" id="UP000012174">
    <property type="component" value="Unassembled WGS sequence"/>
</dbReference>
<dbReference type="InterPro" id="IPR016166">
    <property type="entry name" value="FAD-bd_PCMH"/>
</dbReference>
<dbReference type="OrthoDB" id="9983560at2759"/>
<evidence type="ECO:0000256" key="6">
    <source>
        <dbReference type="SAM" id="SignalP"/>
    </source>
</evidence>
<dbReference type="PANTHER" id="PTHR42973">
    <property type="entry name" value="BINDING OXIDOREDUCTASE, PUTATIVE (AFU_ORTHOLOGUE AFUA_1G17690)-RELATED"/>
    <property type="match status" value="1"/>
</dbReference>
<sequence length="411" mass="43979">MTNFHLYWASVLALLLGLQKCLANTAPQGCYKLHTDDDWPSFQEWENGIPGVVKENNSDRFGSLPDYRIRARSYTDIQAAVKFSALHKIRLSVITTGHDQIGRNIAGSGLIIDLSLLQAARVLESFNATMEGVQSLEHNEKPQTIVPTPGVQAAVTFNPAFNGLELNKALDLSGLFVVGGTYAGVAAAGGFGQSGGYGPLSAQYGLGVDQWLEAKVVTPDGQLLVANEVSNPELFWAIRGGGGSTFGVVVEATCHAIHPDQLANVDDANAIWGPILTTMQSFPGMSLFQSKHFHFSSYPEFYDTTYGRSNDPPIPTNHGNVPYDSHLLSADHLRSPDLTHALSGTGGSYGALMTSPGITVGDGKDTAANPGWRNATLLLNGFKSNTTNVDGLRELAPGMGTYINEVQTPPY</sequence>
<evidence type="ECO:0000256" key="5">
    <source>
        <dbReference type="ARBA" id="ARBA00023002"/>
    </source>
</evidence>
<keyword evidence="4" id="KW-0274">FAD</keyword>
<name>M7SMT6_EUTLA</name>
<gene>
    <name evidence="8" type="ORF">UCREL1_5306</name>
</gene>
<dbReference type="EMBL" id="KB706377">
    <property type="protein sequence ID" value="EMR67694.1"/>
    <property type="molecule type" value="Genomic_DNA"/>
</dbReference>
<dbReference type="SUPFAM" id="SSF56176">
    <property type="entry name" value="FAD-binding/transporter-associated domain-like"/>
    <property type="match status" value="1"/>
</dbReference>
<accession>M7SMT6</accession>
<dbReference type="STRING" id="1287681.M7SMT6"/>
<dbReference type="KEGG" id="ela:UCREL1_5306"/>
<dbReference type="PROSITE" id="PS51387">
    <property type="entry name" value="FAD_PCMH"/>
    <property type="match status" value="1"/>
</dbReference>